<dbReference type="KEGG" id="spal:FM071_05535"/>
<dbReference type="Pfam" id="PF01103">
    <property type="entry name" value="Omp85"/>
    <property type="match status" value="1"/>
</dbReference>
<evidence type="ECO:0000256" key="6">
    <source>
        <dbReference type="PROSITE-ProRule" id="PRU01161"/>
    </source>
</evidence>
<dbReference type="InterPro" id="IPR050301">
    <property type="entry name" value="NTE"/>
</dbReference>
<feature type="short sequence motif" description="GXSXG" evidence="6">
    <location>
        <begin position="55"/>
        <end position="59"/>
    </location>
</feature>
<dbReference type="GO" id="GO:0016787">
    <property type="term" value="F:hydrolase activity"/>
    <property type="evidence" value="ECO:0007669"/>
    <property type="project" value="UniProtKB-UniRule"/>
</dbReference>
<dbReference type="CDD" id="cd07205">
    <property type="entry name" value="Pat_PNPLA6_PNPLA7_NTE1_like"/>
    <property type="match status" value="1"/>
</dbReference>
<keyword evidence="3 6" id="KW-0442">Lipid degradation</keyword>
<evidence type="ECO:0000256" key="5">
    <source>
        <dbReference type="ARBA" id="ARBA00023136"/>
    </source>
</evidence>
<gene>
    <name evidence="8" type="ORF">FM071_05535</name>
</gene>
<dbReference type="PANTHER" id="PTHR14226:SF29">
    <property type="entry name" value="NEUROPATHY TARGET ESTERASE SWS"/>
    <property type="match status" value="1"/>
</dbReference>
<dbReference type="Pfam" id="PF07244">
    <property type="entry name" value="POTRA"/>
    <property type="match status" value="1"/>
</dbReference>
<reference evidence="8 9" key="1">
    <citation type="submission" date="2019-07" db="EMBL/GenBank/DDBJ databases">
        <title>Sulfurimonas paralvinellae sp. nov., a novel mesophilic, hydrogen- and sulfur-oxidizing chemolithoautotroph within the Epsilonproteo- bacteria isolated from a deep-sea hydrothermal vent polychaete nest, reclassification of Thiomicrospira denitrificans as Sulfurimonas denitrificans comb. nov. and emended description of the genus Sulfurimonas.</title>
        <authorList>
            <person name="Wang S."/>
            <person name="Jiang L."/>
            <person name="Shao Z."/>
        </authorList>
    </citation>
    <scope>NUCLEOTIDE SEQUENCE [LARGE SCALE GENOMIC DNA]</scope>
    <source>
        <strain evidence="8 9">GO25</strain>
    </source>
</reference>
<protein>
    <submittedName>
        <fullName evidence="8">BamA/TamA family outer membrane protein</fullName>
    </submittedName>
</protein>
<dbReference type="InterPro" id="IPR016035">
    <property type="entry name" value="Acyl_Trfase/lysoPLipase"/>
</dbReference>
<feature type="active site" description="Nucleophile" evidence="6">
    <location>
        <position position="57"/>
    </location>
</feature>
<accession>A0A7M1B8M8</accession>
<dbReference type="Pfam" id="PF01734">
    <property type="entry name" value="Patatin"/>
    <property type="match status" value="1"/>
</dbReference>
<dbReference type="InterPro" id="IPR002641">
    <property type="entry name" value="PNPLA_dom"/>
</dbReference>
<dbReference type="Gene3D" id="3.40.1090.10">
    <property type="entry name" value="Cytosolic phospholipase A2 catalytic domain"/>
    <property type="match status" value="2"/>
</dbReference>
<dbReference type="RefSeq" id="WP_193109697.1">
    <property type="nucleotide sequence ID" value="NZ_CP041406.1"/>
</dbReference>
<dbReference type="GO" id="GO:0019867">
    <property type="term" value="C:outer membrane"/>
    <property type="evidence" value="ECO:0007669"/>
    <property type="project" value="InterPro"/>
</dbReference>
<keyword evidence="4 6" id="KW-0443">Lipid metabolism</keyword>
<dbReference type="SUPFAM" id="SSF52151">
    <property type="entry name" value="FabD/lysophospholipase-like"/>
    <property type="match status" value="1"/>
</dbReference>
<dbReference type="EMBL" id="CP041406">
    <property type="protein sequence ID" value="QOP45776.1"/>
    <property type="molecule type" value="Genomic_DNA"/>
</dbReference>
<evidence type="ECO:0000256" key="4">
    <source>
        <dbReference type="ARBA" id="ARBA00023098"/>
    </source>
</evidence>
<feature type="short sequence motif" description="GXGXXG" evidence="6">
    <location>
        <begin position="28"/>
        <end position="33"/>
    </location>
</feature>
<keyword evidence="5" id="KW-0472">Membrane</keyword>
<evidence type="ECO:0000256" key="1">
    <source>
        <dbReference type="ARBA" id="ARBA00004370"/>
    </source>
</evidence>
<evidence type="ECO:0000313" key="9">
    <source>
        <dbReference type="Proteomes" id="UP000593580"/>
    </source>
</evidence>
<proteinExistence type="predicted"/>
<name>A0A7M1B8M8_9BACT</name>
<dbReference type="InterPro" id="IPR010827">
    <property type="entry name" value="BamA/TamA_POTRA"/>
</dbReference>
<feature type="active site" description="Proton acceptor" evidence="6">
    <location>
        <position position="204"/>
    </location>
</feature>
<dbReference type="GO" id="GO:0016042">
    <property type="term" value="P:lipid catabolic process"/>
    <property type="evidence" value="ECO:0007669"/>
    <property type="project" value="UniProtKB-UniRule"/>
</dbReference>
<keyword evidence="9" id="KW-1185">Reference proteome</keyword>
<dbReference type="InterPro" id="IPR000184">
    <property type="entry name" value="Bac_surfAg_D15"/>
</dbReference>
<evidence type="ECO:0000313" key="8">
    <source>
        <dbReference type="EMBL" id="QOP45776.1"/>
    </source>
</evidence>
<dbReference type="Proteomes" id="UP000593580">
    <property type="component" value="Chromosome"/>
</dbReference>
<evidence type="ECO:0000259" key="7">
    <source>
        <dbReference type="PROSITE" id="PS51635"/>
    </source>
</evidence>
<organism evidence="8 9">
    <name type="scientific">Sulfurimonas paralvinellae</name>
    <dbReference type="NCBI Taxonomy" id="317658"/>
    <lineage>
        <taxon>Bacteria</taxon>
        <taxon>Pseudomonadati</taxon>
        <taxon>Campylobacterota</taxon>
        <taxon>Epsilonproteobacteria</taxon>
        <taxon>Campylobacterales</taxon>
        <taxon>Sulfurimonadaceae</taxon>
        <taxon>Sulfurimonas</taxon>
    </lineage>
</organism>
<feature type="short sequence motif" description="DGA/G" evidence="6">
    <location>
        <begin position="204"/>
        <end position="206"/>
    </location>
</feature>
<keyword evidence="2 6" id="KW-0378">Hydrolase</keyword>
<dbReference type="Gene3D" id="3.10.20.310">
    <property type="entry name" value="membrane protein fhac"/>
    <property type="match status" value="1"/>
</dbReference>
<sequence length="730" mass="81612">MKFFLLLFLLGSILFAQDRPKIALVLSGGGARGGAHVGVLKVLEKNRIPIDMIIGTSMGSFMGGLYAAGETPEELEKMLVTTDWNHYIKADFDREKIPMQRKKLDYTYQGKMGVGVNAENELVFPTGVLKREPLLLYFDQLTSNVKDIQNFDELSISFRAVATDIKNGDAVVLKSGSLAKAIYASSAIPGGLQPININGIDLIDGGVSDNIPIDVARKMGADIIIAVDVSENFSETLDVDSYLVVMGQLVDILMRKNANESLKLLSDKDILIVPQLKSYSGLDVEHYAAIVEAGYQEALKSEKKLQTLSVSKEAYAKYRAKHRMKHQAKELVIDAIEIENDTYLSDEIIKRHIRQKVGMPLNDTMLREDILALYHLTVFDSVSYKVVQKNGRNILHITTTPSWNNHGDLLFSIALDDDFNGHSSYSLKAGYMMYGINSLGAEWRTSLEIGKKQHYMTEFYQPIDYMQMFYLRPFLSYEKMTYVVPTDSLGNQELKSTGYGGGLAFGANLTSSFKTELNIAAYRDRSDVAVFDYSEKFNARQLNLIFLYDSLDNYNFPNSGALGEVNFKKDAKAWGSDYDYEQLYGKIQKPLTYKDNTFILNAKLGKTNIKSQTAGQVTVYDKFELGGMFNLSGYQRYKFAGNNVAFASAMYRYRIKNGGFFGSLGMPLYAGATLESGTTWNEGKHLHASDLKSSGSIFVAADTPLGAFYFTYGRANSRNDSFYLYLGEKF</sequence>
<dbReference type="AlphaFoldDB" id="A0A7M1B8M8"/>
<dbReference type="Gene3D" id="2.40.160.50">
    <property type="entry name" value="membrane protein fhac: a member of the omp85/tpsb transporter family"/>
    <property type="match status" value="1"/>
</dbReference>
<evidence type="ECO:0000256" key="2">
    <source>
        <dbReference type="ARBA" id="ARBA00022801"/>
    </source>
</evidence>
<dbReference type="PROSITE" id="PS51635">
    <property type="entry name" value="PNPLA"/>
    <property type="match status" value="1"/>
</dbReference>
<comment type="subcellular location">
    <subcellularLocation>
        <location evidence="1">Membrane</location>
    </subcellularLocation>
</comment>
<feature type="domain" description="PNPLA" evidence="7">
    <location>
        <begin position="24"/>
        <end position="217"/>
    </location>
</feature>
<evidence type="ECO:0000256" key="3">
    <source>
        <dbReference type="ARBA" id="ARBA00022963"/>
    </source>
</evidence>
<dbReference type="PANTHER" id="PTHR14226">
    <property type="entry name" value="NEUROPATHY TARGET ESTERASE/SWISS CHEESE D.MELANOGASTER"/>
    <property type="match status" value="1"/>
</dbReference>